<sequence>MVRFTEAWSSRLVCCVVSVAINLAAGCVSADDSPNARLEYLNHLLERVRVEIEHDGTTLQVKTPTQPILRFGDATRQTSDGVLWAFGEGRPKAMIAMEMVVNSTGQPIVSYEFLCLTDSRLKVRAGEGWVWMPRQSEMQFQMFPKSPSVPKTESLKRRQMKLLATQFSVSEKFEQEDFHLRLMPNPIVHYSIKGSQTESGAVFVFANGTNPEVLLFLETNRGKWQFGLARMCGAAPVALLNNESVWSKPSMGEIGKGWTLPYTGDAHKIDFGMIDRLSNKP</sequence>
<proteinExistence type="predicted"/>
<gene>
    <name evidence="2" type="ORF">QTN89_22800</name>
</gene>
<evidence type="ECO:0000313" key="3">
    <source>
        <dbReference type="Proteomes" id="UP001239462"/>
    </source>
</evidence>
<protein>
    <submittedName>
        <fullName evidence="2">Uncharacterized protein</fullName>
    </submittedName>
</protein>
<keyword evidence="1" id="KW-0732">Signal</keyword>
<dbReference type="EMBL" id="JASZZN010000020">
    <property type="protein sequence ID" value="MDM4018298.1"/>
    <property type="molecule type" value="Genomic_DNA"/>
</dbReference>
<reference evidence="2 3" key="1">
    <citation type="submission" date="2023-06" db="EMBL/GenBank/DDBJ databases">
        <title>Roseiconus lacunae JC819 isolated from Gulf of Mannar region, Tamil Nadu.</title>
        <authorList>
            <person name="Pk S."/>
            <person name="Ch S."/>
            <person name="Ch V.R."/>
        </authorList>
    </citation>
    <scope>NUCLEOTIDE SEQUENCE [LARGE SCALE GENOMIC DNA]</scope>
    <source>
        <strain evidence="2 3">JC819</strain>
    </source>
</reference>
<evidence type="ECO:0000313" key="2">
    <source>
        <dbReference type="EMBL" id="MDM4018298.1"/>
    </source>
</evidence>
<accession>A0ABT7PP60</accession>
<feature type="chain" id="PRO_5047334937" evidence="1">
    <location>
        <begin position="31"/>
        <end position="281"/>
    </location>
</feature>
<organism evidence="2 3">
    <name type="scientific">Roseiconus lacunae</name>
    <dbReference type="NCBI Taxonomy" id="2605694"/>
    <lineage>
        <taxon>Bacteria</taxon>
        <taxon>Pseudomonadati</taxon>
        <taxon>Planctomycetota</taxon>
        <taxon>Planctomycetia</taxon>
        <taxon>Pirellulales</taxon>
        <taxon>Pirellulaceae</taxon>
        <taxon>Roseiconus</taxon>
    </lineage>
</organism>
<comment type="caution">
    <text evidence="2">The sequence shown here is derived from an EMBL/GenBank/DDBJ whole genome shotgun (WGS) entry which is preliminary data.</text>
</comment>
<name>A0ABT7PP60_9BACT</name>
<dbReference type="Proteomes" id="UP001239462">
    <property type="component" value="Unassembled WGS sequence"/>
</dbReference>
<evidence type="ECO:0000256" key="1">
    <source>
        <dbReference type="SAM" id="SignalP"/>
    </source>
</evidence>
<dbReference type="RefSeq" id="WP_289166068.1">
    <property type="nucleotide sequence ID" value="NZ_JASZZN010000020.1"/>
</dbReference>
<feature type="signal peptide" evidence="1">
    <location>
        <begin position="1"/>
        <end position="30"/>
    </location>
</feature>
<dbReference type="PROSITE" id="PS51257">
    <property type="entry name" value="PROKAR_LIPOPROTEIN"/>
    <property type="match status" value="1"/>
</dbReference>
<keyword evidence="3" id="KW-1185">Reference proteome</keyword>